<keyword evidence="3" id="KW-1185">Reference proteome</keyword>
<feature type="domain" description="Heterokaryon incompatibility" evidence="1">
    <location>
        <begin position="279"/>
        <end position="433"/>
    </location>
</feature>
<proteinExistence type="predicted"/>
<dbReference type="InterPro" id="IPR010730">
    <property type="entry name" value="HET"/>
</dbReference>
<dbReference type="PANTHER" id="PTHR33112">
    <property type="entry name" value="DOMAIN PROTEIN, PUTATIVE-RELATED"/>
    <property type="match status" value="1"/>
</dbReference>
<organism evidence="2 3">
    <name type="scientific">Microthyrium microscopicum</name>
    <dbReference type="NCBI Taxonomy" id="703497"/>
    <lineage>
        <taxon>Eukaryota</taxon>
        <taxon>Fungi</taxon>
        <taxon>Dikarya</taxon>
        <taxon>Ascomycota</taxon>
        <taxon>Pezizomycotina</taxon>
        <taxon>Dothideomycetes</taxon>
        <taxon>Dothideomycetes incertae sedis</taxon>
        <taxon>Microthyriales</taxon>
        <taxon>Microthyriaceae</taxon>
        <taxon>Microthyrium</taxon>
    </lineage>
</organism>
<protein>
    <submittedName>
        <fullName evidence="2">HET-domain-containing protein</fullName>
    </submittedName>
</protein>
<evidence type="ECO:0000313" key="3">
    <source>
        <dbReference type="Proteomes" id="UP000799302"/>
    </source>
</evidence>
<dbReference type="AlphaFoldDB" id="A0A6A6UQM3"/>
<reference evidence="2" key="1">
    <citation type="journal article" date="2020" name="Stud. Mycol.">
        <title>101 Dothideomycetes genomes: a test case for predicting lifestyles and emergence of pathogens.</title>
        <authorList>
            <person name="Haridas S."/>
            <person name="Albert R."/>
            <person name="Binder M."/>
            <person name="Bloem J."/>
            <person name="Labutti K."/>
            <person name="Salamov A."/>
            <person name="Andreopoulos B."/>
            <person name="Baker S."/>
            <person name="Barry K."/>
            <person name="Bills G."/>
            <person name="Bluhm B."/>
            <person name="Cannon C."/>
            <person name="Castanera R."/>
            <person name="Culley D."/>
            <person name="Daum C."/>
            <person name="Ezra D."/>
            <person name="Gonzalez J."/>
            <person name="Henrissat B."/>
            <person name="Kuo A."/>
            <person name="Liang C."/>
            <person name="Lipzen A."/>
            <person name="Lutzoni F."/>
            <person name="Magnuson J."/>
            <person name="Mondo S."/>
            <person name="Nolan M."/>
            <person name="Ohm R."/>
            <person name="Pangilinan J."/>
            <person name="Park H.-J."/>
            <person name="Ramirez L."/>
            <person name="Alfaro M."/>
            <person name="Sun H."/>
            <person name="Tritt A."/>
            <person name="Yoshinaga Y."/>
            <person name="Zwiers L.-H."/>
            <person name="Turgeon B."/>
            <person name="Goodwin S."/>
            <person name="Spatafora J."/>
            <person name="Crous P."/>
            <person name="Grigoriev I."/>
        </authorList>
    </citation>
    <scope>NUCLEOTIDE SEQUENCE</scope>
    <source>
        <strain evidence="2">CBS 115976</strain>
    </source>
</reference>
<sequence length="813" mass="92447">MLFPPAKSNSHSFSPYFHLPATPGNHLSPFNVGSPKTNQNVPAESRLCSICSTIDFHDYFCREVNCSRAHTTPQGYPAAGQSALRLGLVEELLERSDACAFCRLVIQAICKRRQVHRWTSSKQLAEREKLKQNKTELFVYSYMFANDAGMDLVDRSSIASMNPDNAVFRIGIASRTMSNGIERADPFQDQIGVIQLAAKDAHKIGKSTRFHGRPFNNGPVDIGLAKYWINICQDAHGKLCDINSTIEPEEDVKSTRPKELYVVDVQRLCVKKLPPRARYVALSYCWPIEGAFSTVRSNLSALEAPGALSKNEFGNKLPLAVQNAIQLVDMLEESYLWVDSLCIVQDDDMQKAIQIAQMDSIYSWAFLTAICAPDRTDLSQTMYAGLPGFRSSTPRPRQAIEHISGLTLMTAFMDVTSVLDYGRWITRAWTFQEHMLSPRKLYFTDTQMYFQCDAMFCEDSVGERASTLTRYYPGSNLFNKDQFIDNPGTDFGYCLIPRRSDIKLEVARRSCFNLLGEYGQRGMSFSNDILNAFQGIMAIFQRSLNTEFIYGLPEIWFHDALLWMGTTDPVRRKTAKLDGKTTVMPSWSWAGWHWSSFGFSADEFLEKTVRPEVDWVAVFMDGLKTKLRCAYKNELGDLVTQDLESSRNIGPMELAPQSILEARYWNYAERGTRPQWNNLDYLMCWTSVASFILTGDCISNERVLTGRPFTSRQLLIVSDEHGRSIGYTIMSEKWKDENIQAPMAFEFMLISRLKSKPNFFVDLDHFSPKDWAYVVVMLIARRDNDKASRLGIGLIHEDAWISSPKITQLIKLQ</sequence>
<dbReference type="Proteomes" id="UP000799302">
    <property type="component" value="Unassembled WGS sequence"/>
</dbReference>
<gene>
    <name evidence="2" type="ORF">BT63DRAFT_165315</name>
</gene>
<dbReference type="PANTHER" id="PTHR33112:SF12">
    <property type="entry name" value="HETEROKARYON INCOMPATIBILITY DOMAIN-CONTAINING PROTEIN"/>
    <property type="match status" value="1"/>
</dbReference>
<dbReference type="EMBL" id="MU004231">
    <property type="protein sequence ID" value="KAF2673733.1"/>
    <property type="molecule type" value="Genomic_DNA"/>
</dbReference>
<name>A0A6A6UQM3_9PEZI</name>
<evidence type="ECO:0000259" key="1">
    <source>
        <dbReference type="Pfam" id="PF06985"/>
    </source>
</evidence>
<dbReference type="OrthoDB" id="5428863at2759"/>
<evidence type="ECO:0000313" key="2">
    <source>
        <dbReference type="EMBL" id="KAF2673733.1"/>
    </source>
</evidence>
<dbReference type="Pfam" id="PF06985">
    <property type="entry name" value="HET"/>
    <property type="match status" value="1"/>
</dbReference>
<accession>A0A6A6UQM3</accession>